<reference evidence="2 3" key="1">
    <citation type="journal article" date="2013" name="Mar. Genomics">
        <title>Expression of sulfatases in Rhodopirellula baltica and the diversity of sulfatases in the genus Rhodopirellula.</title>
        <authorList>
            <person name="Wegner C.E."/>
            <person name="Richter-Heitmann T."/>
            <person name="Klindworth A."/>
            <person name="Klockow C."/>
            <person name="Richter M."/>
            <person name="Achstetter T."/>
            <person name="Glockner F.O."/>
            <person name="Harder J."/>
        </authorList>
    </citation>
    <scope>NUCLEOTIDE SEQUENCE [LARGE SCALE GENOMIC DNA]</scope>
    <source>
        <strain evidence="2 3">WH47</strain>
    </source>
</reference>
<dbReference type="AlphaFoldDB" id="F2AKS5"/>
<accession>F2AKS5</accession>
<feature type="compositionally biased region" description="Low complexity" evidence="1">
    <location>
        <begin position="45"/>
        <end position="63"/>
    </location>
</feature>
<sequence length="63" mass="6689">MRTSLDAAFSLAAFSQVLPAQQLIFAAAKSLAAVSQESHSHASHEQLSQLTSPLTQQSQPTSH</sequence>
<feature type="region of interest" description="Disordered" evidence="1">
    <location>
        <begin position="35"/>
        <end position="63"/>
    </location>
</feature>
<protein>
    <submittedName>
        <fullName evidence="2">Uncharacterized protein</fullName>
    </submittedName>
</protein>
<organism evidence="2 3">
    <name type="scientific">Rhodopirellula baltica WH47</name>
    <dbReference type="NCBI Taxonomy" id="991778"/>
    <lineage>
        <taxon>Bacteria</taxon>
        <taxon>Pseudomonadati</taxon>
        <taxon>Planctomycetota</taxon>
        <taxon>Planctomycetia</taxon>
        <taxon>Pirellulales</taxon>
        <taxon>Pirellulaceae</taxon>
        <taxon>Rhodopirellula</taxon>
    </lineage>
</organism>
<comment type="caution">
    <text evidence="2">The sequence shown here is derived from an EMBL/GenBank/DDBJ whole genome shotgun (WGS) entry which is preliminary data.</text>
</comment>
<dbReference type="EMBL" id="AFAR01000015">
    <property type="protein sequence ID" value="EGF29705.1"/>
    <property type="molecule type" value="Genomic_DNA"/>
</dbReference>
<evidence type="ECO:0000313" key="3">
    <source>
        <dbReference type="Proteomes" id="UP000006222"/>
    </source>
</evidence>
<gene>
    <name evidence="2" type="ORF">RBWH47_01489</name>
</gene>
<proteinExistence type="predicted"/>
<dbReference type="Proteomes" id="UP000006222">
    <property type="component" value="Unassembled WGS sequence"/>
</dbReference>
<dbReference type="PATRIC" id="fig|991778.3.peg.260"/>
<name>F2AKS5_RHOBT</name>
<evidence type="ECO:0000313" key="2">
    <source>
        <dbReference type="EMBL" id="EGF29705.1"/>
    </source>
</evidence>
<evidence type="ECO:0000256" key="1">
    <source>
        <dbReference type="SAM" id="MobiDB-lite"/>
    </source>
</evidence>